<dbReference type="AlphaFoldDB" id="A0A0D0AJI0"/>
<accession>A0A0D0AJI0</accession>
<evidence type="ECO:0000313" key="2">
    <source>
        <dbReference type="Proteomes" id="UP000054485"/>
    </source>
</evidence>
<dbReference type="InParanoid" id="A0A0D0AJI0"/>
<reference evidence="1 2" key="1">
    <citation type="submission" date="2014-04" db="EMBL/GenBank/DDBJ databases">
        <authorList>
            <consortium name="DOE Joint Genome Institute"/>
            <person name="Kuo A."/>
            <person name="Ruytinx J."/>
            <person name="Rineau F."/>
            <person name="Colpaert J."/>
            <person name="Kohler A."/>
            <person name="Nagy L.G."/>
            <person name="Floudas D."/>
            <person name="Copeland A."/>
            <person name="Barry K.W."/>
            <person name="Cichocki N."/>
            <person name="Veneault-Fourrey C."/>
            <person name="LaButti K."/>
            <person name="Lindquist E.A."/>
            <person name="Lipzen A."/>
            <person name="Lundell T."/>
            <person name="Morin E."/>
            <person name="Murat C."/>
            <person name="Sun H."/>
            <person name="Tunlid A."/>
            <person name="Henrissat B."/>
            <person name="Grigoriev I.V."/>
            <person name="Hibbett D.S."/>
            <person name="Martin F."/>
            <person name="Nordberg H.P."/>
            <person name="Cantor M.N."/>
            <person name="Hua S.X."/>
        </authorList>
    </citation>
    <scope>NUCLEOTIDE SEQUENCE [LARGE SCALE GENOMIC DNA]</scope>
    <source>
        <strain evidence="1 2">UH-Slu-Lm8-n1</strain>
    </source>
</reference>
<name>A0A0D0AJI0_9AGAM</name>
<gene>
    <name evidence="1" type="ORF">CY34DRAFT_187750</name>
</gene>
<sequence length="139" mass="15533">MPGSVTTAGSTARPYRPLDVPSLMAAWRMSAGVTLTALDDNDVTLECGRMGSRCLLGQSLAIWPFCSHSKHWSWSRNRLMTSELFLPGSRGGFLWEVVCRLRRPPGESTELTDREEVRVRLLARDDEDTPLSGRLVRCP</sequence>
<keyword evidence="2" id="KW-1185">Reference proteome</keyword>
<dbReference type="HOGENOM" id="CLU_1846418_0_0_1"/>
<evidence type="ECO:0000313" key="1">
    <source>
        <dbReference type="EMBL" id="KIK32093.1"/>
    </source>
</evidence>
<protein>
    <submittedName>
        <fullName evidence="1">Uncharacterized protein</fullName>
    </submittedName>
</protein>
<proteinExistence type="predicted"/>
<organism evidence="1 2">
    <name type="scientific">Suillus luteus UH-Slu-Lm8-n1</name>
    <dbReference type="NCBI Taxonomy" id="930992"/>
    <lineage>
        <taxon>Eukaryota</taxon>
        <taxon>Fungi</taxon>
        <taxon>Dikarya</taxon>
        <taxon>Basidiomycota</taxon>
        <taxon>Agaricomycotina</taxon>
        <taxon>Agaricomycetes</taxon>
        <taxon>Agaricomycetidae</taxon>
        <taxon>Boletales</taxon>
        <taxon>Suillineae</taxon>
        <taxon>Suillaceae</taxon>
        <taxon>Suillus</taxon>
    </lineage>
</organism>
<dbReference type="EMBL" id="KN836411">
    <property type="protein sequence ID" value="KIK32093.1"/>
    <property type="molecule type" value="Genomic_DNA"/>
</dbReference>
<reference evidence="2" key="2">
    <citation type="submission" date="2015-01" db="EMBL/GenBank/DDBJ databases">
        <title>Evolutionary Origins and Diversification of the Mycorrhizal Mutualists.</title>
        <authorList>
            <consortium name="DOE Joint Genome Institute"/>
            <consortium name="Mycorrhizal Genomics Consortium"/>
            <person name="Kohler A."/>
            <person name="Kuo A."/>
            <person name="Nagy L.G."/>
            <person name="Floudas D."/>
            <person name="Copeland A."/>
            <person name="Barry K.W."/>
            <person name="Cichocki N."/>
            <person name="Veneault-Fourrey C."/>
            <person name="LaButti K."/>
            <person name="Lindquist E.A."/>
            <person name="Lipzen A."/>
            <person name="Lundell T."/>
            <person name="Morin E."/>
            <person name="Murat C."/>
            <person name="Riley R."/>
            <person name="Ohm R."/>
            <person name="Sun H."/>
            <person name="Tunlid A."/>
            <person name="Henrissat B."/>
            <person name="Grigoriev I.V."/>
            <person name="Hibbett D.S."/>
            <person name="Martin F."/>
        </authorList>
    </citation>
    <scope>NUCLEOTIDE SEQUENCE [LARGE SCALE GENOMIC DNA]</scope>
    <source>
        <strain evidence="2">UH-Slu-Lm8-n1</strain>
    </source>
</reference>
<dbReference type="Proteomes" id="UP000054485">
    <property type="component" value="Unassembled WGS sequence"/>
</dbReference>